<dbReference type="AlphaFoldDB" id="A0A4R5LTB3"/>
<dbReference type="OrthoDB" id="9796058at2"/>
<name>A0A4R5LTB3_9GAMM</name>
<dbReference type="InterPro" id="IPR026042">
    <property type="entry name" value="YjbJ"/>
</dbReference>
<evidence type="ECO:0000256" key="1">
    <source>
        <dbReference type="ARBA" id="ARBA00009129"/>
    </source>
</evidence>
<dbReference type="Gene3D" id="1.10.1470.10">
    <property type="entry name" value="YjbJ"/>
    <property type="match status" value="1"/>
</dbReference>
<comment type="caution">
    <text evidence="3">The sequence shown here is derived from an EMBL/GenBank/DDBJ whole genome shotgun (WGS) entry which is preliminary data.</text>
</comment>
<gene>
    <name evidence="3" type="ORF">E2F43_12025</name>
</gene>
<keyword evidence="4" id="KW-1185">Reference proteome</keyword>
<organism evidence="3 4">
    <name type="scientific">Seongchinamella unica</name>
    <dbReference type="NCBI Taxonomy" id="2547392"/>
    <lineage>
        <taxon>Bacteria</taxon>
        <taxon>Pseudomonadati</taxon>
        <taxon>Pseudomonadota</taxon>
        <taxon>Gammaproteobacteria</taxon>
        <taxon>Cellvibrionales</taxon>
        <taxon>Halieaceae</taxon>
        <taxon>Seongchinamella</taxon>
    </lineage>
</organism>
<proteinExistence type="inferred from homology"/>
<dbReference type="InterPro" id="IPR036629">
    <property type="entry name" value="YjbJ_sf"/>
</dbReference>
<dbReference type="PIRSF" id="PIRSF039008">
    <property type="entry name" value="YjbJ"/>
    <property type="match status" value="1"/>
</dbReference>
<dbReference type="Proteomes" id="UP000295554">
    <property type="component" value="Unassembled WGS sequence"/>
</dbReference>
<evidence type="ECO:0000313" key="4">
    <source>
        <dbReference type="Proteomes" id="UP000295554"/>
    </source>
</evidence>
<protein>
    <submittedName>
        <fullName evidence="3">CsbD family protein</fullName>
    </submittedName>
</protein>
<dbReference type="SUPFAM" id="SSF69047">
    <property type="entry name" value="Hypothetical protein YjbJ"/>
    <property type="match status" value="1"/>
</dbReference>
<dbReference type="InterPro" id="IPR008462">
    <property type="entry name" value="CsbD"/>
</dbReference>
<comment type="similarity">
    <text evidence="1">Belongs to the UPF0337 (CsbD) family.</text>
</comment>
<dbReference type="EMBL" id="SMSE01000002">
    <property type="protein sequence ID" value="TDG14193.1"/>
    <property type="molecule type" value="Genomic_DNA"/>
</dbReference>
<evidence type="ECO:0000259" key="2">
    <source>
        <dbReference type="Pfam" id="PF05532"/>
    </source>
</evidence>
<evidence type="ECO:0000313" key="3">
    <source>
        <dbReference type="EMBL" id="TDG14193.1"/>
    </source>
</evidence>
<reference evidence="3 4" key="1">
    <citation type="submission" date="2019-03" db="EMBL/GenBank/DDBJ databases">
        <title>Seongchinamella monodicae gen. nov., sp. nov., a novel member of the Gammaproteobacteria isolated from a tidal mudflat of beach.</title>
        <authorList>
            <person name="Yang H.G."/>
            <person name="Kang J.W."/>
            <person name="Lee S.D."/>
        </authorList>
    </citation>
    <scope>NUCLEOTIDE SEQUENCE [LARGE SCALE GENOMIC DNA]</scope>
    <source>
        <strain evidence="3 4">GH4-78</strain>
    </source>
</reference>
<feature type="domain" description="CsbD-like" evidence="2">
    <location>
        <begin position="10"/>
        <end position="61"/>
    </location>
</feature>
<accession>A0A4R5LTB3</accession>
<sequence length="73" mass="8260">MSKPIIPSADEMKGSWKRHLGAAKVAWAELTEDELLRVEGRQDKLAGAIQERYAVTRDEADRQVKDFFAKLTS</sequence>
<dbReference type="RefSeq" id="WP_133212913.1">
    <property type="nucleotide sequence ID" value="NZ_SMSE01000002.1"/>
</dbReference>
<dbReference type="Pfam" id="PF05532">
    <property type="entry name" value="CsbD"/>
    <property type="match status" value="1"/>
</dbReference>